<dbReference type="InterPro" id="IPR041999">
    <property type="entry name" value="Sortase_D_1"/>
</dbReference>
<dbReference type="Proteomes" id="UP001589833">
    <property type="component" value="Unassembled WGS sequence"/>
</dbReference>
<dbReference type="Gene3D" id="2.40.260.10">
    <property type="entry name" value="Sortase"/>
    <property type="match status" value="1"/>
</dbReference>
<protein>
    <submittedName>
        <fullName evidence="2">Class D sortase</fullName>
    </submittedName>
</protein>
<dbReference type="RefSeq" id="WP_273842064.1">
    <property type="nucleotide sequence ID" value="NZ_JAQQWT010000004.1"/>
</dbReference>
<comment type="caution">
    <text evidence="2">The sequence shown here is derived from an EMBL/GenBank/DDBJ whole genome shotgun (WGS) entry which is preliminary data.</text>
</comment>
<evidence type="ECO:0000313" key="2">
    <source>
        <dbReference type="EMBL" id="MFC0559222.1"/>
    </source>
</evidence>
<keyword evidence="3" id="KW-1185">Reference proteome</keyword>
<keyword evidence="1" id="KW-0378">Hydrolase</keyword>
<dbReference type="CDD" id="cd05828">
    <property type="entry name" value="Sortase_D_1"/>
    <property type="match status" value="1"/>
</dbReference>
<name>A0ABV6NG50_9BACI</name>
<accession>A0ABV6NG50</accession>
<dbReference type="NCBIfam" id="NF033746">
    <property type="entry name" value="class_D_sortase"/>
    <property type="match status" value="1"/>
</dbReference>
<dbReference type="Pfam" id="PF04203">
    <property type="entry name" value="Sortase"/>
    <property type="match status" value="1"/>
</dbReference>
<reference evidence="2 3" key="1">
    <citation type="submission" date="2024-09" db="EMBL/GenBank/DDBJ databases">
        <authorList>
            <person name="Sun Q."/>
            <person name="Mori K."/>
        </authorList>
    </citation>
    <scope>NUCLEOTIDE SEQUENCE [LARGE SCALE GENOMIC DNA]</scope>
    <source>
        <strain evidence="2 3">NCAIM B.02301</strain>
    </source>
</reference>
<dbReference type="EMBL" id="JBHLTR010000013">
    <property type="protein sequence ID" value="MFC0559222.1"/>
    <property type="molecule type" value="Genomic_DNA"/>
</dbReference>
<proteinExistence type="predicted"/>
<dbReference type="InterPro" id="IPR023365">
    <property type="entry name" value="Sortase_dom-sf"/>
</dbReference>
<gene>
    <name evidence="2" type="ORF">ACFFH4_09205</name>
</gene>
<evidence type="ECO:0000256" key="1">
    <source>
        <dbReference type="ARBA" id="ARBA00022801"/>
    </source>
</evidence>
<dbReference type="InterPro" id="IPR005754">
    <property type="entry name" value="Sortase"/>
</dbReference>
<dbReference type="NCBIfam" id="TIGR01076">
    <property type="entry name" value="sortase_fam"/>
    <property type="match status" value="1"/>
</dbReference>
<dbReference type="InterPro" id="IPR053525">
    <property type="entry name" value="Sortase_D"/>
</dbReference>
<dbReference type="SUPFAM" id="SSF63817">
    <property type="entry name" value="Sortase"/>
    <property type="match status" value="1"/>
</dbReference>
<sequence length="221" mass="24682">MDKRNARTKRRMKSLILLSLCGGMVVLGLWFSSTNAYKFLKGYYLFKTESAAVDQTVFTETVLTEPEETLETVNSSSPYPLYPEKGELMGELYIPKLEARLPIYHGTDEDELDKGVGHFAGSVLPGENDNSVLSGHRDTVFRKLGEVGENDLLIVTTGSGTFTYKVKRVRIVDEDDRTVIVPKPRATLTVSTCYPFDFIGAAPERYILVAELKGNEQKTLD</sequence>
<evidence type="ECO:0000313" key="3">
    <source>
        <dbReference type="Proteomes" id="UP001589833"/>
    </source>
</evidence>
<organism evidence="2 3">
    <name type="scientific">Halalkalibacter alkalisediminis</name>
    <dbReference type="NCBI Taxonomy" id="935616"/>
    <lineage>
        <taxon>Bacteria</taxon>
        <taxon>Bacillati</taxon>
        <taxon>Bacillota</taxon>
        <taxon>Bacilli</taxon>
        <taxon>Bacillales</taxon>
        <taxon>Bacillaceae</taxon>
        <taxon>Halalkalibacter</taxon>
    </lineage>
</organism>